<protein>
    <submittedName>
        <fullName evidence="1">Uncharacterized protein</fullName>
    </submittedName>
</protein>
<reference evidence="1" key="3">
    <citation type="submission" date="2025-09" db="UniProtKB">
        <authorList>
            <consortium name="Ensembl"/>
        </authorList>
    </citation>
    <scope>IDENTIFICATION</scope>
</reference>
<keyword evidence="2" id="KW-1185">Reference proteome</keyword>
<accession>A0A7N9D9H8</accession>
<proteinExistence type="predicted"/>
<reference evidence="1" key="2">
    <citation type="submission" date="2025-08" db="UniProtKB">
        <authorList>
            <consortium name="Ensembl"/>
        </authorList>
    </citation>
    <scope>IDENTIFICATION</scope>
</reference>
<name>A0A7N9D9H8_MACFA</name>
<dbReference type="GeneTree" id="ENSGT01150000287168"/>
<dbReference type="AlphaFoldDB" id="A0A7N9D9H8"/>
<organism evidence="1 2">
    <name type="scientific">Macaca fascicularis</name>
    <name type="common">Crab-eating macaque</name>
    <name type="synonym">Cynomolgus monkey</name>
    <dbReference type="NCBI Taxonomy" id="9541"/>
    <lineage>
        <taxon>Eukaryota</taxon>
        <taxon>Metazoa</taxon>
        <taxon>Chordata</taxon>
        <taxon>Craniata</taxon>
        <taxon>Vertebrata</taxon>
        <taxon>Euteleostomi</taxon>
        <taxon>Mammalia</taxon>
        <taxon>Eutheria</taxon>
        <taxon>Euarchontoglires</taxon>
        <taxon>Primates</taxon>
        <taxon>Haplorrhini</taxon>
        <taxon>Catarrhini</taxon>
        <taxon>Cercopithecidae</taxon>
        <taxon>Cercopithecinae</taxon>
        <taxon>Macaca</taxon>
    </lineage>
</organism>
<sequence length="67" mass="7750">MCKWRVWNNLVSPQNISQCRSQCLILKNSSRAHVHNVQLYYVCIHVPCWCAEPINSSFTLGSSFHDV</sequence>
<dbReference type="Proteomes" id="UP000233100">
    <property type="component" value="Chromosome 7"/>
</dbReference>
<reference evidence="1 2" key="1">
    <citation type="submission" date="2013-03" db="EMBL/GenBank/DDBJ databases">
        <authorList>
            <person name="Warren W."/>
            <person name="Wilson R.K."/>
        </authorList>
    </citation>
    <scope>NUCLEOTIDE SEQUENCE</scope>
</reference>
<dbReference type="Ensembl" id="ENSMFAT00000092434.1">
    <property type="protein sequence ID" value="ENSMFAP00000061649.1"/>
    <property type="gene ID" value="ENSMFAG00000060032.1"/>
</dbReference>
<evidence type="ECO:0000313" key="2">
    <source>
        <dbReference type="Proteomes" id="UP000233100"/>
    </source>
</evidence>
<evidence type="ECO:0000313" key="1">
    <source>
        <dbReference type="Ensembl" id="ENSMFAP00000061649.1"/>
    </source>
</evidence>